<dbReference type="EMBL" id="CAFBLU010000003">
    <property type="protein sequence ID" value="CAB4863325.1"/>
    <property type="molecule type" value="Genomic_DNA"/>
</dbReference>
<comment type="catalytic activity">
    <reaction evidence="6">
        <text>N(6)-[(R)-S(8)-aminomethyldihydrolipoyl]-L-lysyl-[protein] + (6S)-5,6,7,8-tetrahydrofolate = N(6)-[(R)-dihydrolipoyl]-L-lysyl-[protein] + (6R)-5,10-methylene-5,6,7,8-tetrahydrofolate + NH4(+)</text>
        <dbReference type="Rhea" id="RHEA:16945"/>
        <dbReference type="Rhea" id="RHEA-COMP:10475"/>
        <dbReference type="Rhea" id="RHEA-COMP:10492"/>
        <dbReference type="ChEBI" id="CHEBI:15636"/>
        <dbReference type="ChEBI" id="CHEBI:28938"/>
        <dbReference type="ChEBI" id="CHEBI:57453"/>
        <dbReference type="ChEBI" id="CHEBI:83100"/>
        <dbReference type="ChEBI" id="CHEBI:83143"/>
        <dbReference type="EC" id="2.1.2.10"/>
    </reaction>
</comment>
<protein>
    <recommendedName>
        <fullName evidence="2">aminomethyltransferase</fullName>
        <ecNumber evidence="2">2.1.2.10</ecNumber>
    </recommendedName>
    <alternativeName>
        <fullName evidence="5">Glycine cleavage system T protein</fullName>
    </alternativeName>
</protein>
<evidence type="ECO:0000256" key="6">
    <source>
        <dbReference type="ARBA" id="ARBA00047665"/>
    </source>
</evidence>
<dbReference type="PANTHER" id="PTHR43757:SF2">
    <property type="entry name" value="AMINOMETHYLTRANSFERASE, MITOCHONDRIAL"/>
    <property type="match status" value="1"/>
</dbReference>
<dbReference type="NCBIfam" id="TIGR00528">
    <property type="entry name" value="gcvT"/>
    <property type="match status" value="1"/>
</dbReference>
<sequence length="359" mass="37646">MSANALLLTPLHARHGAAGARLVPFAGWEMPVQYVGVMDEHRAVRGDAGVFDVSHMGQVRSSGPQALDFLQRLTSNDVSTIPVGGAQYGLLCSEDGGVLDDLFTYRIADDIYLTVTNAGNHPQDYARFEEVAEGFDVEVVDAAHGTAMLAVQGPNARALLSSLSTEALPERMQAKTISVAGVEVFAAGTGYTGEDGLELLVQNEGALELWDAVVAAGAVPCGLGARDTLRLEACFHLYGNDLNTDRNPIEAGLGWACKEATGFIGSEAVAGFRANGTAQRLVAFSMTGDGIARSGNEVVGGGVVSSGTFSPTLEVGIGMAYLPTEASSVGNEFEIDVRGKQRPAVVRDKPLYRKADPSV</sequence>
<evidence type="ECO:0000256" key="2">
    <source>
        <dbReference type="ARBA" id="ARBA00012616"/>
    </source>
</evidence>
<dbReference type="InterPro" id="IPR027266">
    <property type="entry name" value="TrmE/GcvT-like"/>
</dbReference>
<dbReference type="AlphaFoldDB" id="A0A6J7D2G8"/>
<dbReference type="GO" id="GO:0006546">
    <property type="term" value="P:glycine catabolic process"/>
    <property type="evidence" value="ECO:0007669"/>
    <property type="project" value="InterPro"/>
</dbReference>
<name>A0A6J7D2G8_9ZZZZ</name>
<dbReference type="PANTHER" id="PTHR43757">
    <property type="entry name" value="AMINOMETHYLTRANSFERASE"/>
    <property type="match status" value="1"/>
</dbReference>
<feature type="domain" description="Aminomethyltransferase C-terminal" evidence="8">
    <location>
        <begin position="280"/>
        <end position="352"/>
    </location>
</feature>
<dbReference type="PIRSF" id="PIRSF006487">
    <property type="entry name" value="GcvT"/>
    <property type="match status" value="1"/>
</dbReference>
<dbReference type="GO" id="GO:0004047">
    <property type="term" value="F:aminomethyltransferase activity"/>
    <property type="evidence" value="ECO:0007669"/>
    <property type="project" value="UniProtKB-EC"/>
</dbReference>
<evidence type="ECO:0000256" key="4">
    <source>
        <dbReference type="ARBA" id="ARBA00022679"/>
    </source>
</evidence>
<evidence type="ECO:0000313" key="9">
    <source>
        <dbReference type="EMBL" id="CAB4863325.1"/>
    </source>
</evidence>
<keyword evidence="4" id="KW-0808">Transferase</keyword>
<evidence type="ECO:0000256" key="1">
    <source>
        <dbReference type="ARBA" id="ARBA00008609"/>
    </source>
</evidence>
<evidence type="ECO:0000259" key="7">
    <source>
        <dbReference type="Pfam" id="PF01571"/>
    </source>
</evidence>
<accession>A0A6J7D2G8</accession>
<evidence type="ECO:0000259" key="8">
    <source>
        <dbReference type="Pfam" id="PF08669"/>
    </source>
</evidence>
<proteinExistence type="inferred from homology"/>
<dbReference type="InterPro" id="IPR029043">
    <property type="entry name" value="GcvT/YgfZ_C"/>
</dbReference>
<organism evidence="9">
    <name type="scientific">freshwater metagenome</name>
    <dbReference type="NCBI Taxonomy" id="449393"/>
    <lineage>
        <taxon>unclassified sequences</taxon>
        <taxon>metagenomes</taxon>
        <taxon>ecological metagenomes</taxon>
    </lineage>
</organism>
<dbReference type="GO" id="GO:0005960">
    <property type="term" value="C:glycine cleavage complex"/>
    <property type="evidence" value="ECO:0007669"/>
    <property type="project" value="InterPro"/>
</dbReference>
<dbReference type="InterPro" id="IPR006223">
    <property type="entry name" value="GcvT"/>
</dbReference>
<comment type="similarity">
    <text evidence="1">Belongs to the GcvT family.</text>
</comment>
<feature type="domain" description="GCVT N-terminal" evidence="7">
    <location>
        <begin position="11"/>
        <end position="258"/>
    </location>
</feature>
<dbReference type="EC" id="2.1.2.10" evidence="2"/>
<reference evidence="9" key="1">
    <citation type="submission" date="2020-05" db="EMBL/GenBank/DDBJ databases">
        <authorList>
            <person name="Chiriac C."/>
            <person name="Salcher M."/>
            <person name="Ghai R."/>
            <person name="Kavagutti S V."/>
        </authorList>
    </citation>
    <scope>NUCLEOTIDE SEQUENCE</scope>
</reference>
<dbReference type="FunFam" id="3.30.70.1400:FF:000001">
    <property type="entry name" value="Aminomethyltransferase"/>
    <property type="match status" value="1"/>
</dbReference>
<dbReference type="HAMAP" id="MF_00259">
    <property type="entry name" value="GcvT"/>
    <property type="match status" value="1"/>
</dbReference>
<dbReference type="Pfam" id="PF01571">
    <property type="entry name" value="GCV_T"/>
    <property type="match status" value="1"/>
</dbReference>
<dbReference type="InterPro" id="IPR013977">
    <property type="entry name" value="GcvT_C"/>
</dbReference>
<dbReference type="SUPFAM" id="SSF101790">
    <property type="entry name" value="Aminomethyltransferase beta-barrel domain"/>
    <property type="match status" value="1"/>
</dbReference>
<gene>
    <name evidence="9" type="ORF">UFOPK3444_00305</name>
</gene>
<dbReference type="Gene3D" id="3.30.1360.120">
    <property type="entry name" value="Probable tRNA modification gtpase trme, domain 1"/>
    <property type="match status" value="1"/>
</dbReference>
<keyword evidence="3" id="KW-0032">Aminotransferase</keyword>
<dbReference type="GO" id="GO:0005829">
    <property type="term" value="C:cytosol"/>
    <property type="evidence" value="ECO:0007669"/>
    <property type="project" value="TreeGrafter"/>
</dbReference>
<evidence type="ECO:0000256" key="5">
    <source>
        <dbReference type="ARBA" id="ARBA00031395"/>
    </source>
</evidence>
<dbReference type="Pfam" id="PF08669">
    <property type="entry name" value="GCV_T_C"/>
    <property type="match status" value="1"/>
</dbReference>
<dbReference type="SUPFAM" id="SSF103025">
    <property type="entry name" value="Folate-binding domain"/>
    <property type="match status" value="1"/>
</dbReference>
<dbReference type="GO" id="GO:0008483">
    <property type="term" value="F:transaminase activity"/>
    <property type="evidence" value="ECO:0007669"/>
    <property type="project" value="UniProtKB-KW"/>
</dbReference>
<dbReference type="InterPro" id="IPR028896">
    <property type="entry name" value="GcvT/YgfZ/DmdA"/>
</dbReference>
<dbReference type="InterPro" id="IPR006222">
    <property type="entry name" value="GCVT_N"/>
</dbReference>
<dbReference type="InterPro" id="IPR022903">
    <property type="entry name" value="GcvT_bac"/>
</dbReference>
<evidence type="ECO:0000256" key="3">
    <source>
        <dbReference type="ARBA" id="ARBA00022576"/>
    </source>
</evidence>
<dbReference type="NCBIfam" id="NF001567">
    <property type="entry name" value="PRK00389.1"/>
    <property type="match status" value="1"/>
</dbReference>